<dbReference type="AlphaFoldDB" id="A0A3N2CRN4"/>
<dbReference type="Pfam" id="PF07228">
    <property type="entry name" value="SpoIIE"/>
    <property type="match status" value="1"/>
</dbReference>
<feature type="transmembrane region" description="Helical" evidence="3">
    <location>
        <begin position="101"/>
        <end position="119"/>
    </location>
</feature>
<feature type="compositionally biased region" description="Low complexity" evidence="2">
    <location>
        <begin position="369"/>
        <end position="380"/>
    </location>
</feature>
<keyword evidence="3" id="KW-1133">Transmembrane helix</keyword>
<dbReference type="SMART" id="SM00331">
    <property type="entry name" value="PP2C_SIG"/>
    <property type="match status" value="1"/>
</dbReference>
<dbReference type="PANTHER" id="PTHR43156">
    <property type="entry name" value="STAGE II SPORULATION PROTEIN E-RELATED"/>
    <property type="match status" value="1"/>
</dbReference>
<evidence type="ECO:0000313" key="6">
    <source>
        <dbReference type="Proteomes" id="UP000281738"/>
    </source>
</evidence>
<evidence type="ECO:0000259" key="4">
    <source>
        <dbReference type="SMART" id="SM00331"/>
    </source>
</evidence>
<organism evidence="5 6">
    <name type="scientific">Nocardioides aurantiacus</name>
    <dbReference type="NCBI Taxonomy" id="86796"/>
    <lineage>
        <taxon>Bacteria</taxon>
        <taxon>Bacillati</taxon>
        <taxon>Actinomycetota</taxon>
        <taxon>Actinomycetes</taxon>
        <taxon>Propionibacteriales</taxon>
        <taxon>Nocardioidaceae</taxon>
        <taxon>Nocardioides</taxon>
    </lineage>
</organism>
<feature type="transmembrane region" description="Helical" evidence="3">
    <location>
        <begin position="31"/>
        <end position="53"/>
    </location>
</feature>
<comment type="caution">
    <text evidence="5">The sequence shown here is derived from an EMBL/GenBank/DDBJ whole genome shotgun (WGS) entry which is preliminary data.</text>
</comment>
<dbReference type="InterPro" id="IPR036457">
    <property type="entry name" value="PPM-type-like_dom_sf"/>
</dbReference>
<dbReference type="Proteomes" id="UP000281738">
    <property type="component" value="Unassembled WGS sequence"/>
</dbReference>
<evidence type="ECO:0000256" key="1">
    <source>
        <dbReference type="ARBA" id="ARBA00022801"/>
    </source>
</evidence>
<keyword evidence="3" id="KW-0472">Membrane</keyword>
<keyword evidence="3" id="KW-0812">Transmembrane</keyword>
<reference evidence="5 6" key="1">
    <citation type="submission" date="2018-11" db="EMBL/GenBank/DDBJ databases">
        <title>Sequencing the genomes of 1000 actinobacteria strains.</title>
        <authorList>
            <person name="Klenk H.-P."/>
        </authorList>
    </citation>
    <scope>NUCLEOTIDE SEQUENCE [LARGE SCALE GENOMIC DNA]</scope>
    <source>
        <strain evidence="5 6">DSM 12652</strain>
    </source>
</reference>
<dbReference type="OrthoDB" id="4935951at2"/>
<evidence type="ECO:0000256" key="2">
    <source>
        <dbReference type="SAM" id="MobiDB-lite"/>
    </source>
</evidence>
<dbReference type="GO" id="GO:0016791">
    <property type="term" value="F:phosphatase activity"/>
    <property type="evidence" value="ECO:0007669"/>
    <property type="project" value="TreeGrafter"/>
</dbReference>
<evidence type="ECO:0000313" key="5">
    <source>
        <dbReference type="EMBL" id="ROR90191.1"/>
    </source>
</evidence>
<dbReference type="Gene3D" id="3.60.40.10">
    <property type="entry name" value="PPM-type phosphatase domain"/>
    <property type="match status" value="1"/>
</dbReference>
<dbReference type="InterPro" id="IPR001932">
    <property type="entry name" value="PPM-type_phosphatase-like_dom"/>
</dbReference>
<dbReference type="EMBL" id="RKHO01000001">
    <property type="protein sequence ID" value="ROR90191.1"/>
    <property type="molecule type" value="Genomic_DNA"/>
</dbReference>
<proteinExistence type="predicted"/>
<name>A0A3N2CRN4_9ACTN</name>
<gene>
    <name evidence="5" type="ORF">EDD33_1026</name>
</gene>
<feature type="domain" description="PPM-type phosphatase" evidence="4">
    <location>
        <begin position="150"/>
        <end position="363"/>
    </location>
</feature>
<evidence type="ECO:0000256" key="3">
    <source>
        <dbReference type="SAM" id="Phobius"/>
    </source>
</evidence>
<keyword evidence="1" id="KW-0378">Hydrolase</keyword>
<sequence>MQTTSLSTRVRRYLTDPVATWRTGSRESQTLTLVVLLVGVVACFGVSLASYPLMPLTAYYVWLLLGMLLLRFRPLVALCATTYVLSVTAMVTEVGLNPTRVTAITTVLLSIGLILFASSRQHSGLPGPMSEAMLNDLRRRLQAAGTVPPLPDGWTTQSAMIAASGVGYGGDFLVADLSQQGRRLEMILVDVCGKGVGAASQALQFGGALGGLIGSLPPQGLLESANDFLLRQKQDEGFATAIHVTVDLETGDYGLTSAGHPPALVWWPEDGEWRTDAARGMALGIVEQPEMHTTTGTLAPGQALMFYTDGVIEYRSHDLDVGLEWLRERGAAAVADGFDGAAQRLLEEVRRGEDDRAVLILHRAPGPRTTASQDAAQDAAPTREALP</sequence>
<keyword evidence="6" id="KW-1185">Reference proteome</keyword>
<feature type="region of interest" description="Disordered" evidence="2">
    <location>
        <begin position="363"/>
        <end position="387"/>
    </location>
</feature>
<dbReference type="PANTHER" id="PTHR43156:SF2">
    <property type="entry name" value="STAGE II SPORULATION PROTEIN E"/>
    <property type="match status" value="1"/>
</dbReference>
<dbReference type="RefSeq" id="WP_123389380.1">
    <property type="nucleotide sequence ID" value="NZ_RKHO01000001.1"/>
</dbReference>
<protein>
    <submittedName>
        <fullName evidence="5">Stage II sporulation protein E</fullName>
    </submittedName>
</protein>
<accession>A0A3N2CRN4</accession>
<feature type="transmembrane region" description="Helical" evidence="3">
    <location>
        <begin position="59"/>
        <end position="89"/>
    </location>
</feature>
<dbReference type="SUPFAM" id="SSF81606">
    <property type="entry name" value="PP2C-like"/>
    <property type="match status" value="1"/>
</dbReference>
<dbReference type="InterPro" id="IPR052016">
    <property type="entry name" value="Bact_Sigma-Reg"/>
</dbReference>